<dbReference type="PANTHER" id="PTHR40448">
    <property type="entry name" value="TWO-COMPONENT SENSOR HISTIDINE KINASE"/>
    <property type="match status" value="1"/>
</dbReference>
<dbReference type="Gene3D" id="3.30.565.10">
    <property type="entry name" value="Histidine kinase-like ATPase, C-terminal domain"/>
    <property type="match status" value="1"/>
</dbReference>
<dbReference type="AlphaFoldDB" id="A0A9D1JDR3"/>
<evidence type="ECO:0000313" key="3">
    <source>
        <dbReference type="EMBL" id="HIR89085.1"/>
    </source>
</evidence>
<feature type="transmembrane region" description="Helical" evidence="1">
    <location>
        <begin position="168"/>
        <end position="190"/>
    </location>
</feature>
<evidence type="ECO:0000259" key="2">
    <source>
        <dbReference type="Pfam" id="PF14501"/>
    </source>
</evidence>
<gene>
    <name evidence="3" type="ORF">IAC96_09065</name>
</gene>
<proteinExistence type="predicted"/>
<dbReference type="CDD" id="cd16935">
    <property type="entry name" value="HATPase_AgrC-ComD-like"/>
    <property type="match status" value="1"/>
</dbReference>
<comment type="caution">
    <text evidence="3">The sequence shown here is derived from an EMBL/GenBank/DDBJ whole genome shotgun (WGS) entry which is preliminary data.</text>
</comment>
<accession>A0A9D1JDR3</accession>
<keyword evidence="1" id="KW-1133">Transmembrane helix</keyword>
<reference evidence="3" key="2">
    <citation type="journal article" date="2021" name="PeerJ">
        <title>Extensive microbial diversity within the chicken gut microbiome revealed by metagenomics and culture.</title>
        <authorList>
            <person name="Gilroy R."/>
            <person name="Ravi A."/>
            <person name="Getino M."/>
            <person name="Pursley I."/>
            <person name="Horton D.L."/>
            <person name="Alikhan N.F."/>
            <person name="Baker D."/>
            <person name="Gharbi K."/>
            <person name="Hall N."/>
            <person name="Watson M."/>
            <person name="Adriaenssens E.M."/>
            <person name="Foster-Nyarko E."/>
            <person name="Jarju S."/>
            <person name="Secka A."/>
            <person name="Antonio M."/>
            <person name="Oren A."/>
            <person name="Chaudhuri R.R."/>
            <person name="La Ragione R."/>
            <person name="Hildebrand F."/>
            <person name="Pallen M.J."/>
        </authorList>
    </citation>
    <scope>NUCLEOTIDE SEQUENCE</scope>
    <source>
        <strain evidence="3">ChiW13-3771</strain>
    </source>
</reference>
<feature type="transmembrane region" description="Helical" evidence="1">
    <location>
        <begin position="260"/>
        <end position="285"/>
    </location>
</feature>
<feature type="transmembrane region" description="Helical" evidence="1">
    <location>
        <begin position="305"/>
        <end position="326"/>
    </location>
</feature>
<keyword evidence="1" id="KW-0472">Membrane</keyword>
<evidence type="ECO:0000256" key="1">
    <source>
        <dbReference type="SAM" id="Phobius"/>
    </source>
</evidence>
<dbReference type="PROSITE" id="PS51257">
    <property type="entry name" value="PROKAR_LIPOPROTEIN"/>
    <property type="match status" value="1"/>
</dbReference>
<feature type="domain" description="Sensor histidine kinase NatK-like C-terminal" evidence="2">
    <location>
        <begin position="444"/>
        <end position="547"/>
    </location>
</feature>
<dbReference type="Pfam" id="PF14501">
    <property type="entry name" value="HATPase_c_5"/>
    <property type="match status" value="1"/>
</dbReference>
<dbReference type="SUPFAM" id="SSF55874">
    <property type="entry name" value="ATPase domain of HSP90 chaperone/DNA topoisomerase II/histidine kinase"/>
    <property type="match status" value="1"/>
</dbReference>
<protein>
    <submittedName>
        <fullName evidence="3">GHKL domain-containing protein</fullName>
    </submittedName>
</protein>
<feature type="transmembrane region" description="Helical" evidence="1">
    <location>
        <begin position="197"/>
        <end position="215"/>
    </location>
</feature>
<evidence type="ECO:0000313" key="4">
    <source>
        <dbReference type="Proteomes" id="UP000824201"/>
    </source>
</evidence>
<dbReference type="PANTHER" id="PTHR40448:SF1">
    <property type="entry name" value="TWO-COMPONENT SENSOR HISTIDINE KINASE"/>
    <property type="match status" value="1"/>
</dbReference>
<keyword evidence="1" id="KW-0812">Transmembrane</keyword>
<name>A0A9D1JDR3_9FIRM</name>
<dbReference type="Proteomes" id="UP000824201">
    <property type="component" value="Unassembled WGS sequence"/>
</dbReference>
<dbReference type="GO" id="GO:0042802">
    <property type="term" value="F:identical protein binding"/>
    <property type="evidence" value="ECO:0007669"/>
    <property type="project" value="TreeGrafter"/>
</dbReference>
<sequence length="555" mass="62869">MKHILRWICPVLFLSACIIVIWFLHLFTVESDSMQEIQWQTAVKMERDGTQTPISTDELTQSTNYSGTYHFTGILPEGLSSGYLLFEISGANLSLFLNGTEIYHSSAITLDGTYAMPQVNIPLPEGASGEIILTCEIIDGENILFPPFIRFMPDGLKDTQTFAIANRIALPTGAAALAFVLIFGIFLLSITLRQIDFSLIPLLIAATGLTVFRIVQGEGYYFLPQSVIALLSHPWIGILTFFVFFLYLAMNRHRDFWKQFGIAFAWSAGVFLLCYLISLSKGGFFSFYINAFLSSLWQYGIYDGLLYWLTWWLTIVCGLISAFGVVRSFSQQQIESQKVASKHQLLLNSYHSLEQRMQQNNVLHHEFKHNLTALNSLYQKGDLVGLKTLLDELTDKATMHTQTRFTNNFTINAILQDAAIRAAQINTKLDAQIQVPKDLNIPEQDLCSLLMNMMDNALEACAKVNQIEKRHIYIRMIIRHGFLAIQCENSYEGEIRKSKDDTFQSTKNDPSSHGIGLRLMSNIAEKYHSLIHIMYTNDNSFVVQTALQIPQNPEN</sequence>
<feature type="transmembrane region" description="Helical" evidence="1">
    <location>
        <begin position="7"/>
        <end position="27"/>
    </location>
</feature>
<dbReference type="InterPro" id="IPR032834">
    <property type="entry name" value="NatK-like_C"/>
</dbReference>
<dbReference type="InterPro" id="IPR036890">
    <property type="entry name" value="HATPase_C_sf"/>
</dbReference>
<reference evidence="3" key="1">
    <citation type="submission" date="2020-10" db="EMBL/GenBank/DDBJ databases">
        <authorList>
            <person name="Gilroy R."/>
        </authorList>
    </citation>
    <scope>NUCLEOTIDE SEQUENCE</scope>
    <source>
        <strain evidence="3">ChiW13-3771</strain>
    </source>
</reference>
<organism evidence="3 4">
    <name type="scientific">Candidatus Fimimorpha faecalis</name>
    <dbReference type="NCBI Taxonomy" id="2840824"/>
    <lineage>
        <taxon>Bacteria</taxon>
        <taxon>Bacillati</taxon>
        <taxon>Bacillota</taxon>
        <taxon>Clostridia</taxon>
        <taxon>Eubacteriales</taxon>
        <taxon>Candidatus Fimimorpha</taxon>
    </lineage>
</organism>
<dbReference type="EMBL" id="DVHN01000118">
    <property type="protein sequence ID" value="HIR89085.1"/>
    <property type="molecule type" value="Genomic_DNA"/>
</dbReference>
<feature type="transmembrane region" description="Helical" evidence="1">
    <location>
        <begin position="227"/>
        <end position="248"/>
    </location>
</feature>